<evidence type="ECO:0000256" key="2">
    <source>
        <dbReference type="ARBA" id="ARBA00002704"/>
    </source>
</evidence>
<keyword evidence="5 8" id="KW-0659">Purine metabolism</keyword>
<comment type="similarity">
    <text evidence="3 8">Belongs to the transthyretin family. 5-hydroxyisourate hydrolase subfamily.</text>
</comment>
<dbReference type="PRINTS" id="PR00189">
    <property type="entry name" value="TRNSTHYRETIN"/>
</dbReference>
<evidence type="ECO:0000256" key="7">
    <source>
        <dbReference type="PIRSR" id="PIRSR600895-51"/>
    </source>
</evidence>
<feature type="binding site" evidence="7">
    <location>
        <position position="11"/>
    </location>
    <ligand>
        <name>substrate</name>
    </ligand>
</feature>
<dbReference type="InterPro" id="IPR014306">
    <property type="entry name" value="Hydroxyisourate_hydrolase"/>
</dbReference>
<dbReference type="CDD" id="cd05822">
    <property type="entry name" value="TLP_HIUase"/>
    <property type="match status" value="1"/>
</dbReference>
<dbReference type="SUPFAM" id="SSF49472">
    <property type="entry name" value="Transthyretin (synonym: prealbumin)"/>
    <property type="match status" value="1"/>
</dbReference>
<organism evidence="10 11">
    <name type="scientific">Ceratosolen solmsi marchali</name>
    <dbReference type="NCBI Taxonomy" id="326594"/>
    <lineage>
        <taxon>Eukaryota</taxon>
        <taxon>Metazoa</taxon>
        <taxon>Ecdysozoa</taxon>
        <taxon>Arthropoda</taxon>
        <taxon>Hexapoda</taxon>
        <taxon>Insecta</taxon>
        <taxon>Pterygota</taxon>
        <taxon>Neoptera</taxon>
        <taxon>Endopterygota</taxon>
        <taxon>Hymenoptera</taxon>
        <taxon>Apocrita</taxon>
        <taxon>Proctotrupomorpha</taxon>
        <taxon>Chalcidoidea</taxon>
        <taxon>Agaonidae</taxon>
        <taxon>Agaoninae</taxon>
        <taxon>Ceratosolen</taxon>
    </lineage>
</organism>
<comment type="function">
    <text evidence="2">Catalyzes the hydrolysis of 5-hydroxyisourate (HIU) to 2-oxo-4-hydroxy-4-carboxy-5-ureidoimidazoline (OHCU).</text>
</comment>
<dbReference type="Gene3D" id="2.60.40.180">
    <property type="entry name" value="Transthyretin/hydroxyisourate hydrolase domain"/>
    <property type="match status" value="1"/>
</dbReference>
<evidence type="ECO:0000256" key="5">
    <source>
        <dbReference type="ARBA" id="ARBA00022631"/>
    </source>
</evidence>
<dbReference type="EC" id="3.5.2.17" evidence="8"/>
<proteinExistence type="inferred from homology"/>
<sequence>MSSSNFKITTHVLDTSKGLPVCNMSVKLYILKNDNEWILVSEGKTLSSGRFENFIDDYLEFTPGTYKLHFLVKQYYDSIDSKTLYPFIDVTFDIDKAGHYHIPLLLNAFGYTTYRGS</sequence>
<evidence type="ECO:0000313" key="11">
    <source>
        <dbReference type="RefSeq" id="XP_011497972.1"/>
    </source>
</evidence>
<comment type="catalytic activity">
    <reaction evidence="1 8">
        <text>5-hydroxyisourate + H2O = 5-hydroxy-2-oxo-4-ureido-2,5-dihydro-1H-imidazole-5-carboxylate + H(+)</text>
        <dbReference type="Rhea" id="RHEA:23736"/>
        <dbReference type="ChEBI" id="CHEBI:15377"/>
        <dbReference type="ChEBI" id="CHEBI:15378"/>
        <dbReference type="ChEBI" id="CHEBI:18072"/>
        <dbReference type="ChEBI" id="CHEBI:58639"/>
        <dbReference type="EC" id="3.5.2.17"/>
    </reaction>
</comment>
<evidence type="ECO:0000256" key="3">
    <source>
        <dbReference type="ARBA" id="ARBA00009850"/>
    </source>
</evidence>
<evidence type="ECO:0000256" key="4">
    <source>
        <dbReference type="ARBA" id="ARBA00011881"/>
    </source>
</evidence>
<dbReference type="AlphaFoldDB" id="A0AAJ7DVJ0"/>
<dbReference type="InterPro" id="IPR036817">
    <property type="entry name" value="Transthyretin/HIU_hydrolase_sf"/>
</dbReference>
<accession>A0AAJ7DVJ0</accession>
<keyword evidence="6 8" id="KW-0378">Hydrolase</keyword>
<feature type="domain" description="Transthyretin/hydroxyisourate hydrolase" evidence="9">
    <location>
        <begin position="3"/>
        <end position="116"/>
    </location>
</feature>
<comment type="subunit">
    <text evidence="4 8">Homotetramer.</text>
</comment>
<dbReference type="PANTHER" id="PTHR10395">
    <property type="entry name" value="URICASE AND TRANSTHYRETIN-RELATED"/>
    <property type="match status" value="1"/>
</dbReference>
<dbReference type="Proteomes" id="UP000695007">
    <property type="component" value="Unplaced"/>
</dbReference>
<evidence type="ECO:0000256" key="1">
    <source>
        <dbReference type="ARBA" id="ARBA00001043"/>
    </source>
</evidence>
<dbReference type="KEGG" id="csol:105362273"/>
<name>A0AAJ7DVJ0_9HYME</name>
<evidence type="ECO:0000259" key="9">
    <source>
        <dbReference type="SMART" id="SM00095"/>
    </source>
</evidence>
<keyword evidence="10" id="KW-1185">Reference proteome</keyword>
<dbReference type="InterPro" id="IPR023416">
    <property type="entry name" value="Transthyretin/HIU_hydrolase_d"/>
</dbReference>
<evidence type="ECO:0000256" key="8">
    <source>
        <dbReference type="RuleBase" id="RU361270"/>
    </source>
</evidence>
<evidence type="ECO:0000313" key="10">
    <source>
        <dbReference type="Proteomes" id="UP000695007"/>
    </source>
</evidence>
<dbReference type="GeneID" id="105362273"/>
<feature type="binding site" evidence="7">
    <location>
        <position position="50"/>
    </location>
    <ligand>
        <name>substrate</name>
    </ligand>
</feature>
<dbReference type="RefSeq" id="XP_011497972.1">
    <property type="nucleotide sequence ID" value="XM_011499670.1"/>
</dbReference>
<protein>
    <recommendedName>
        <fullName evidence="8">5-hydroxyisourate hydrolase</fullName>
        <shortName evidence="8">HIU hydrolase</shortName>
        <shortName evidence="8">HIUHase</shortName>
        <ecNumber evidence="8">3.5.2.17</ecNumber>
    </recommendedName>
</protein>
<dbReference type="GO" id="GO:0033971">
    <property type="term" value="F:hydroxyisourate hydrolase activity"/>
    <property type="evidence" value="ECO:0007669"/>
    <property type="project" value="UniProtKB-EC"/>
</dbReference>
<dbReference type="SMART" id="SM00095">
    <property type="entry name" value="TR_THY"/>
    <property type="match status" value="1"/>
</dbReference>
<gene>
    <name evidence="11" type="primary">LOC105362273</name>
</gene>
<evidence type="ECO:0000256" key="6">
    <source>
        <dbReference type="ARBA" id="ARBA00022801"/>
    </source>
</evidence>
<feature type="binding site" evidence="7">
    <location>
        <position position="114"/>
    </location>
    <ligand>
        <name>substrate</name>
    </ligand>
</feature>
<dbReference type="GO" id="GO:0006144">
    <property type="term" value="P:purine nucleobase metabolic process"/>
    <property type="evidence" value="ECO:0007669"/>
    <property type="project" value="UniProtKB-KW"/>
</dbReference>
<reference evidence="11" key="1">
    <citation type="submission" date="2025-08" db="UniProtKB">
        <authorList>
            <consortium name="RefSeq"/>
        </authorList>
    </citation>
    <scope>IDENTIFICATION</scope>
</reference>
<dbReference type="InterPro" id="IPR000895">
    <property type="entry name" value="Transthyretin/HIU_hydrolase"/>
</dbReference>
<dbReference type="Pfam" id="PF00576">
    <property type="entry name" value="Transthyretin"/>
    <property type="match status" value="1"/>
</dbReference>
<dbReference type="PANTHER" id="PTHR10395:SF7">
    <property type="entry name" value="5-HYDROXYISOURATE HYDROLASE"/>
    <property type="match status" value="1"/>
</dbReference>
<dbReference type="NCBIfam" id="TIGR02962">
    <property type="entry name" value="hdxy_isourate"/>
    <property type="match status" value="1"/>
</dbReference>